<dbReference type="SUPFAM" id="SSF53720">
    <property type="entry name" value="ALDH-like"/>
    <property type="match status" value="1"/>
</dbReference>
<dbReference type="Gene3D" id="3.40.309.10">
    <property type="entry name" value="Aldehyde Dehydrogenase, Chain A, domain 2"/>
    <property type="match status" value="1"/>
</dbReference>
<dbReference type="EMBL" id="APPJ01000014">
    <property type="protein sequence ID" value="ENV15127.1"/>
    <property type="molecule type" value="Genomic_DNA"/>
</dbReference>
<dbReference type="InterPro" id="IPR016163">
    <property type="entry name" value="Ald_DH_C"/>
</dbReference>
<dbReference type="InterPro" id="IPR015590">
    <property type="entry name" value="Aldehyde_DH_dom"/>
</dbReference>
<keyword evidence="1" id="KW-0560">Oxidoreductase</keyword>
<dbReference type="Gene3D" id="3.40.605.10">
    <property type="entry name" value="Aldehyde Dehydrogenase, Chain A, domain 1"/>
    <property type="match status" value="1"/>
</dbReference>
<gene>
    <name evidence="4" type="ORF">F964_03849</name>
</gene>
<evidence type="ECO:0000256" key="1">
    <source>
        <dbReference type="ARBA" id="ARBA00023002"/>
    </source>
</evidence>
<dbReference type="Proteomes" id="UP000013148">
    <property type="component" value="Unassembled WGS sequence"/>
</dbReference>
<organism evidence="4 5">
    <name type="scientific">Acinetobacter guillouiae NIPH 991</name>
    <dbReference type="NCBI Taxonomy" id="1217656"/>
    <lineage>
        <taxon>Bacteria</taxon>
        <taxon>Pseudomonadati</taxon>
        <taxon>Pseudomonadota</taxon>
        <taxon>Gammaproteobacteria</taxon>
        <taxon>Moraxellales</taxon>
        <taxon>Moraxellaceae</taxon>
        <taxon>Acinetobacter</taxon>
    </lineage>
</organism>
<dbReference type="HOGENOM" id="CLU_005391_1_2_6"/>
<keyword evidence="5" id="KW-1185">Reference proteome</keyword>
<dbReference type="InterPro" id="IPR044638">
    <property type="entry name" value="ALDH7A1-like"/>
</dbReference>
<dbReference type="Pfam" id="PF00171">
    <property type="entry name" value="Aldedh"/>
    <property type="match status" value="1"/>
</dbReference>
<comment type="caution">
    <text evidence="4">The sequence shown here is derived from an EMBL/GenBank/DDBJ whole genome shotgun (WGS) entry which is preliminary data.</text>
</comment>
<evidence type="ECO:0000256" key="2">
    <source>
        <dbReference type="ARBA" id="ARBA00023027"/>
    </source>
</evidence>
<dbReference type="AlphaFoldDB" id="N8WSR2"/>
<dbReference type="GO" id="GO:0004029">
    <property type="term" value="F:aldehyde dehydrogenase (NAD+) activity"/>
    <property type="evidence" value="ECO:0007669"/>
    <property type="project" value="InterPro"/>
</dbReference>
<evidence type="ECO:0000259" key="3">
    <source>
        <dbReference type="Pfam" id="PF00171"/>
    </source>
</evidence>
<evidence type="ECO:0000313" key="5">
    <source>
        <dbReference type="Proteomes" id="UP000013148"/>
    </source>
</evidence>
<dbReference type="eggNOG" id="COG1012">
    <property type="taxonomic scope" value="Bacteria"/>
</dbReference>
<evidence type="ECO:0000313" key="4">
    <source>
        <dbReference type="EMBL" id="ENV15127.1"/>
    </source>
</evidence>
<protein>
    <recommendedName>
        <fullName evidence="3">Aldehyde dehydrogenase domain-containing protein</fullName>
    </recommendedName>
</protein>
<dbReference type="PATRIC" id="fig|1217656.3.peg.3790"/>
<accession>N8WSR2</accession>
<dbReference type="InterPro" id="IPR016161">
    <property type="entry name" value="Ald_DH/histidinol_DH"/>
</dbReference>
<dbReference type="PANTHER" id="PTHR43521:SF1">
    <property type="entry name" value="ALPHA-AMINOADIPIC SEMIALDEHYDE DEHYDROGENASE"/>
    <property type="match status" value="1"/>
</dbReference>
<feature type="domain" description="Aldehyde dehydrogenase" evidence="3">
    <location>
        <begin position="44"/>
        <end position="506"/>
    </location>
</feature>
<dbReference type="InterPro" id="IPR016162">
    <property type="entry name" value="Ald_DH_N"/>
</dbReference>
<keyword evidence="2" id="KW-0520">NAD</keyword>
<dbReference type="RefSeq" id="WP_004822790.1">
    <property type="nucleotide sequence ID" value="NZ_KB849456.1"/>
</dbReference>
<dbReference type="PANTHER" id="PTHR43521">
    <property type="entry name" value="ALPHA-AMINOADIPIC SEMIALDEHYDE DEHYDROGENASE"/>
    <property type="match status" value="1"/>
</dbReference>
<proteinExistence type="predicted"/>
<sequence length="531" mass="57740">MMNIAQKKYPEDALFDTQQVLKTFGLDQLHAGSFGVKQGWSTLEGRELIHAVCPADNETVGQIAASSADDYEEIIQAAVAYQKTWRMVPAPRRGELVQRIGQLVQENMQALAGIVALDTGKSVMEAKGELKEVVEMATLATGQSRMMYGFTLQSQRVKHRMYDQWLPLGVVGVISAYNFPAAVWAQNAFLSAIGGNTVIWKPSPKVPLTAIALQKLANQAMLEMNLEGVFSLFIPADSAVAELMIRDRRINMVSFTGSTGVGKKVASIVSETLGRKYMLECSGNNGCIVDETADLQLAARAITFGAMGTTGQRCTSTRRLIVHRSVMHELIELLKQAFDQIRIGDPREQETIIGPLIDAAAVAQYQATIQRAQELGAKVVYGGQCIDRPGLYVEACLITDVEPEWDCVQHETFAPIVFVMPYDDLEQAIAIHNNVAQGLASGIHSSNLSNIELFLSAAGSDCGIVRVNMGTTGADVGAAFGGEKETGGGRTAGSDSWKGYVRRQSVCINWSRESAWDSHIHLSSEKVGEEY</sequence>
<reference evidence="4 5" key="1">
    <citation type="submission" date="2013-02" db="EMBL/GenBank/DDBJ databases">
        <title>The Genome Sequence of Acinetobacter guillouiae NIPH 991.</title>
        <authorList>
            <consortium name="The Broad Institute Genome Sequencing Platform"/>
            <consortium name="The Broad Institute Genome Sequencing Center for Infectious Disease"/>
            <person name="Cerqueira G."/>
            <person name="Feldgarden M."/>
            <person name="Courvalin P."/>
            <person name="Perichon B."/>
            <person name="Grillot-Courvalin C."/>
            <person name="Clermont D."/>
            <person name="Rocha E."/>
            <person name="Yoon E.-J."/>
            <person name="Nemec A."/>
            <person name="Walker B."/>
            <person name="Young S.K."/>
            <person name="Zeng Q."/>
            <person name="Gargeya S."/>
            <person name="Fitzgerald M."/>
            <person name="Haas B."/>
            <person name="Abouelleil A."/>
            <person name="Alvarado L."/>
            <person name="Arachchi H.M."/>
            <person name="Berlin A.M."/>
            <person name="Chapman S.B."/>
            <person name="Dewar J."/>
            <person name="Goldberg J."/>
            <person name="Griggs A."/>
            <person name="Gujja S."/>
            <person name="Hansen M."/>
            <person name="Howarth C."/>
            <person name="Imamovic A."/>
            <person name="Larimer J."/>
            <person name="McCowan C."/>
            <person name="Murphy C."/>
            <person name="Neiman D."/>
            <person name="Pearson M."/>
            <person name="Priest M."/>
            <person name="Roberts A."/>
            <person name="Saif S."/>
            <person name="Shea T."/>
            <person name="Sisk P."/>
            <person name="Sykes S."/>
            <person name="Wortman J."/>
            <person name="Nusbaum C."/>
            <person name="Birren B."/>
        </authorList>
    </citation>
    <scope>NUCLEOTIDE SEQUENCE [LARGE SCALE GENOMIC DNA]</scope>
    <source>
        <strain evidence="4 5">NIPH 991</strain>
    </source>
</reference>
<name>N8WSR2_ACIGI</name>